<name>A0A8J3EDI2_9RHOB</name>
<protein>
    <submittedName>
        <fullName evidence="1">Uncharacterized protein</fullName>
    </submittedName>
</protein>
<evidence type="ECO:0000313" key="2">
    <source>
        <dbReference type="Proteomes" id="UP000617145"/>
    </source>
</evidence>
<keyword evidence="2" id="KW-1185">Reference proteome</keyword>
<sequence>MTATSTITLARDNTSLPEYPLPHGTRLESHSYFKFHYDRWLNSDFYTRATQRGEWAVLAISQALWCKSRYQNPVGTLPNDDNLLAGLVGMSVETWQGWARRDLSPLYGWHLCQVPDTGEVRLMHDVVVEVVLDAIAARDKSDDRAAAERERTAINRLRKSVADLGDERIAGNPQYIVSLHRWLTDAYPTGNRTVSRIIEGMEALGTTAWRR</sequence>
<dbReference type="AlphaFoldDB" id="A0A8J3EDI2"/>
<dbReference type="RefSeq" id="WP_188788008.1">
    <property type="nucleotide sequence ID" value="NZ_BMJV01000001.1"/>
</dbReference>
<dbReference type="Proteomes" id="UP000617145">
    <property type="component" value="Unassembled WGS sequence"/>
</dbReference>
<proteinExistence type="predicted"/>
<dbReference type="EMBL" id="BMJV01000001">
    <property type="protein sequence ID" value="GGG59845.1"/>
    <property type="molecule type" value="Genomic_DNA"/>
</dbReference>
<reference evidence="1" key="1">
    <citation type="journal article" date="2014" name="Int. J. Syst. Evol. Microbiol.">
        <title>Complete genome sequence of Corynebacterium casei LMG S-19264T (=DSM 44701T), isolated from a smear-ripened cheese.</title>
        <authorList>
            <consortium name="US DOE Joint Genome Institute (JGI-PGF)"/>
            <person name="Walter F."/>
            <person name="Albersmeier A."/>
            <person name="Kalinowski J."/>
            <person name="Ruckert C."/>
        </authorList>
    </citation>
    <scope>NUCLEOTIDE SEQUENCE</scope>
    <source>
        <strain evidence="1">CGMCC 1.15762</strain>
    </source>
</reference>
<accession>A0A8J3EDI2</accession>
<evidence type="ECO:0000313" key="1">
    <source>
        <dbReference type="EMBL" id="GGG59845.1"/>
    </source>
</evidence>
<reference evidence="1" key="2">
    <citation type="submission" date="2020-09" db="EMBL/GenBank/DDBJ databases">
        <authorList>
            <person name="Sun Q."/>
            <person name="Zhou Y."/>
        </authorList>
    </citation>
    <scope>NUCLEOTIDE SEQUENCE</scope>
    <source>
        <strain evidence="1">CGMCC 1.15762</strain>
    </source>
</reference>
<organism evidence="1 2">
    <name type="scientific">Salipiger pallidus</name>
    <dbReference type="NCBI Taxonomy" id="1775170"/>
    <lineage>
        <taxon>Bacteria</taxon>
        <taxon>Pseudomonadati</taxon>
        <taxon>Pseudomonadota</taxon>
        <taxon>Alphaproteobacteria</taxon>
        <taxon>Rhodobacterales</taxon>
        <taxon>Roseobacteraceae</taxon>
        <taxon>Salipiger</taxon>
    </lineage>
</organism>
<comment type="caution">
    <text evidence="1">The sequence shown here is derived from an EMBL/GenBank/DDBJ whole genome shotgun (WGS) entry which is preliminary data.</text>
</comment>
<gene>
    <name evidence="1" type="ORF">GCM10011415_02270</name>
</gene>